<accession>A0A0A9BXS9</accession>
<proteinExistence type="predicted"/>
<dbReference type="AlphaFoldDB" id="A0A0A9BXS9"/>
<protein>
    <submittedName>
        <fullName evidence="1">Uncharacterized protein</fullName>
    </submittedName>
</protein>
<evidence type="ECO:0000313" key="1">
    <source>
        <dbReference type="EMBL" id="JAD68086.1"/>
    </source>
</evidence>
<sequence length="51" mass="5845">MTDVALHRMPPKLLEIVRMILNAVANDLLCYSIRYGYKLGRNPSILCFSFS</sequence>
<organism evidence="1">
    <name type="scientific">Arundo donax</name>
    <name type="common">Giant reed</name>
    <name type="synonym">Donax arundinaceus</name>
    <dbReference type="NCBI Taxonomy" id="35708"/>
    <lineage>
        <taxon>Eukaryota</taxon>
        <taxon>Viridiplantae</taxon>
        <taxon>Streptophyta</taxon>
        <taxon>Embryophyta</taxon>
        <taxon>Tracheophyta</taxon>
        <taxon>Spermatophyta</taxon>
        <taxon>Magnoliopsida</taxon>
        <taxon>Liliopsida</taxon>
        <taxon>Poales</taxon>
        <taxon>Poaceae</taxon>
        <taxon>PACMAD clade</taxon>
        <taxon>Arundinoideae</taxon>
        <taxon>Arundineae</taxon>
        <taxon>Arundo</taxon>
    </lineage>
</organism>
<reference evidence="1" key="2">
    <citation type="journal article" date="2015" name="Data Brief">
        <title>Shoot transcriptome of the giant reed, Arundo donax.</title>
        <authorList>
            <person name="Barrero R.A."/>
            <person name="Guerrero F.D."/>
            <person name="Moolhuijzen P."/>
            <person name="Goolsby J.A."/>
            <person name="Tidwell J."/>
            <person name="Bellgard S.E."/>
            <person name="Bellgard M.I."/>
        </authorList>
    </citation>
    <scope>NUCLEOTIDE SEQUENCE</scope>
    <source>
        <tissue evidence="1">Shoot tissue taken approximately 20 cm above the soil surface</tissue>
    </source>
</reference>
<dbReference type="EMBL" id="GBRH01229809">
    <property type="protein sequence ID" value="JAD68086.1"/>
    <property type="molecule type" value="Transcribed_RNA"/>
</dbReference>
<name>A0A0A9BXS9_ARUDO</name>
<reference evidence="1" key="1">
    <citation type="submission" date="2014-09" db="EMBL/GenBank/DDBJ databases">
        <authorList>
            <person name="Magalhaes I.L.F."/>
            <person name="Oliveira U."/>
            <person name="Santos F.R."/>
            <person name="Vidigal T.H.D.A."/>
            <person name="Brescovit A.D."/>
            <person name="Santos A.J."/>
        </authorList>
    </citation>
    <scope>NUCLEOTIDE SEQUENCE</scope>
    <source>
        <tissue evidence="1">Shoot tissue taken approximately 20 cm above the soil surface</tissue>
    </source>
</reference>